<gene>
    <name evidence="4" type="primary">LOC111597496</name>
</gene>
<dbReference type="OrthoDB" id="7864031at2759"/>
<organism evidence="3 4">
    <name type="scientific">Drosophila hydei</name>
    <name type="common">Fruit fly</name>
    <dbReference type="NCBI Taxonomy" id="7224"/>
    <lineage>
        <taxon>Eukaryota</taxon>
        <taxon>Metazoa</taxon>
        <taxon>Ecdysozoa</taxon>
        <taxon>Arthropoda</taxon>
        <taxon>Hexapoda</taxon>
        <taxon>Insecta</taxon>
        <taxon>Pterygota</taxon>
        <taxon>Neoptera</taxon>
        <taxon>Endopterygota</taxon>
        <taxon>Diptera</taxon>
        <taxon>Brachycera</taxon>
        <taxon>Muscomorpha</taxon>
        <taxon>Ephydroidea</taxon>
        <taxon>Drosophilidae</taxon>
        <taxon>Drosophila</taxon>
    </lineage>
</organism>
<keyword evidence="3" id="KW-1185">Reference proteome</keyword>
<feature type="transmembrane region" description="Helical" evidence="1">
    <location>
        <begin position="91"/>
        <end position="112"/>
    </location>
</feature>
<evidence type="ECO:0000313" key="3">
    <source>
        <dbReference type="Proteomes" id="UP000504633"/>
    </source>
</evidence>
<dbReference type="Proteomes" id="UP000504633">
    <property type="component" value="Unplaced"/>
</dbReference>
<dbReference type="AlphaFoldDB" id="A0A6J1LVQ9"/>
<feature type="signal peptide" evidence="2">
    <location>
        <begin position="1"/>
        <end position="19"/>
    </location>
</feature>
<reference evidence="4" key="1">
    <citation type="submission" date="2025-08" db="UniProtKB">
        <authorList>
            <consortium name="RefSeq"/>
        </authorList>
    </citation>
    <scope>IDENTIFICATION</scope>
    <source>
        <strain evidence="4">15085-1641.00</strain>
        <tissue evidence="4">Whole body</tissue>
    </source>
</reference>
<sequence length="143" mass="15457">MQLFILLALCCVAACTSDAHDVMDKPYAPRYTLLAESKRKEQDLAATPSDVFASGQQPWRRLAYTGLGSHPTNWLGSTSAASLTAPIGPGLLLMGVNLGALLCMLLGLLGLAPTQRIGAWHAGDIYRNDRQNFGDDKESTLYF</sequence>
<protein>
    <submittedName>
        <fullName evidence="4">Uncharacterized protein LOC111597496</fullName>
    </submittedName>
</protein>
<keyword evidence="1" id="KW-0812">Transmembrane</keyword>
<evidence type="ECO:0000256" key="2">
    <source>
        <dbReference type="SAM" id="SignalP"/>
    </source>
</evidence>
<keyword evidence="1" id="KW-0472">Membrane</keyword>
<dbReference type="KEGG" id="dhe:111597496"/>
<dbReference type="OMA" id="KPWRRVQ"/>
<dbReference type="RefSeq" id="XP_023168022.2">
    <property type="nucleotide sequence ID" value="XM_023312254.2"/>
</dbReference>
<keyword evidence="1" id="KW-1133">Transmembrane helix</keyword>
<evidence type="ECO:0000256" key="1">
    <source>
        <dbReference type="SAM" id="Phobius"/>
    </source>
</evidence>
<dbReference type="GeneID" id="111597496"/>
<keyword evidence="2" id="KW-0732">Signal</keyword>
<proteinExistence type="predicted"/>
<evidence type="ECO:0000313" key="4">
    <source>
        <dbReference type="RefSeq" id="XP_023168022.2"/>
    </source>
</evidence>
<accession>A0A6J1LVQ9</accession>
<feature type="chain" id="PRO_5027001100" evidence="2">
    <location>
        <begin position="20"/>
        <end position="143"/>
    </location>
</feature>
<name>A0A6J1LVQ9_DROHY</name>